<evidence type="ECO:0000259" key="3">
    <source>
        <dbReference type="PROSITE" id="PS50110"/>
    </source>
</evidence>
<dbReference type="SUPFAM" id="SSF55785">
    <property type="entry name" value="PYP-like sensor domain (PAS domain)"/>
    <property type="match status" value="1"/>
</dbReference>
<dbReference type="PANTHER" id="PTHR44591:SF19">
    <property type="entry name" value="TWO-COMPONENT RESPONSE REGULATOR-RELATED"/>
    <property type="match status" value="1"/>
</dbReference>
<dbReference type="InterPro" id="IPR011006">
    <property type="entry name" value="CheY-like_superfamily"/>
</dbReference>
<keyword evidence="6" id="KW-1185">Reference proteome</keyword>
<evidence type="ECO:0000313" key="6">
    <source>
        <dbReference type="Proteomes" id="UP000191931"/>
    </source>
</evidence>
<evidence type="ECO:0000256" key="1">
    <source>
        <dbReference type="ARBA" id="ARBA00022553"/>
    </source>
</evidence>
<dbReference type="Gene3D" id="3.40.50.2300">
    <property type="match status" value="1"/>
</dbReference>
<dbReference type="InterPro" id="IPR035965">
    <property type="entry name" value="PAS-like_dom_sf"/>
</dbReference>
<protein>
    <recommendedName>
        <fullName evidence="3">Response regulatory domain-containing protein</fullName>
    </recommendedName>
</protein>
<dbReference type="GO" id="GO:0000160">
    <property type="term" value="P:phosphorelay signal transduction system"/>
    <property type="evidence" value="ECO:0007669"/>
    <property type="project" value="InterPro"/>
</dbReference>
<dbReference type="InterPro" id="IPR050595">
    <property type="entry name" value="Bact_response_regulator"/>
</dbReference>
<organism evidence="4">
    <name type="scientific">Desulfamplus magnetovallimortis</name>
    <dbReference type="NCBI Taxonomy" id="1246637"/>
    <lineage>
        <taxon>Bacteria</taxon>
        <taxon>Pseudomonadati</taxon>
        <taxon>Thermodesulfobacteriota</taxon>
        <taxon>Desulfobacteria</taxon>
        <taxon>Desulfobacterales</taxon>
        <taxon>Desulfobacteraceae</taxon>
        <taxon>Desulfamplus</taxon>
    </lineage>
</organism>
<dbReference type="RefSeq" id="WP_080798621.1">
    <property type="nucleotide sequence ID" value="NZ_LT828540.1"/>
</dbReference>
<reference evidence="4" key="1">
    <citation type="submission" date="2012-10" db="EMBL/GenBank/DDBJ databases">
        <authorList>
            <person name="Lefevre C."/>
        </authorList>
    </citation>
    <scope>NUCLEOTIDE SEQUENCE</scope>
    <source>
        <strain evidence="4">BW-1</strain>
    </source>
</reference>
<proteinExistence type="predicted"/>
<dbReference type="SMART" id="SM00091">
    <property type="entry name" value="PAS"/>
    <property type="match status" value="1"/>
</dbReference>
<feature type="domain" description="Response regulatory" evidence="3">
    <location>
        <begin position="8"/>
        <end position="124"/>
    </location>
</feature>
<dbReference type="OrthoDB" id="9802066at2"/>
<dbReference type="PANTHER" id="PTHR44591">
    <property type="entry name" value="STRESS RESPONSE REGULATOR PROTEIN 1"/>
    <property type="match status" value="1"/>
</dbReference>
<dbReference type="STRING" id="1246637.MTBBW1_80231"/>
<keyword evidence="1 2" id="KW-0597">Phosphoprotein</keyword>
<name>L0R5N5_9BACT</name>
<feature type="modified residue" description="4-aspartylphosphate" evidence="2">
    <location>
        <position position="58"/>
    </location>
</feature>
<dbReference type="SUPFAM" id="SSF52172">
    <property type="entry name" value="CheY-like"/>
    <property type="match status" value="1"/>
</dbReference>
<reference evidence="5 6" key="3">
    <citation type="submission" date="2017-03" db="EMBL/GenBank/DDBJ databases">
        <authorList>
            <person name="Afonso C.L."/>
            <person name="Miller P.J."/>
            <person name="Scott M.A."/>
            <person name="Spackman E."/>
            <person name="Goraichik I."/>
            <person name="Dimitrov K.M."/>
            <person name="Suarez D.L."/>
            <person name="Swayne D.E."/>
        </authorList>
    </citation>
    <scope>NUCLEOTIDE SEQUENCE [LARGE SCALE GENOMIC DNA]</scope>
    <source>
        <strain evidence="5">PRJEB14757</strain>
    </source>
</reference>
<dbReference type="EMBL" id="HF547348">
    <property type="protein sequence ID" value="CCO06837.1"/>
    <property type="molecule type" value="Genomic_DNA"/>
</dbReference>
<dbReference type="Pfam" id="PF00072">
    <property type="entry name" value="Response_reg"/>
    <property type="match status" value="1"/>
</dbReference>
<dbReference type="InterPro" id="IPR001789">
    <property type="entry name" value="Sig_transdc_resp-reg_receiver"/>
</dbReference>
<accession>L0R5N5</accession>
<dbReference type="Gene3D" id="3.30.450.20">
    <property type="entry name" value="PAS domain"/>
    <property type="match status" value="1"/>
</dbReference>
<sequence>MTGEKQWYILCVDDEQDILDSLYDTFMDKYHVKTSDNTQKALEIVNEMKDELFLVISDQKMPLMEGTEFLSKINEIKPTCKKILLTGYSDTKAAIDAINKGSVDKFLSKPWNRDDLVKTVEKLFKDYKTDLMFDKIIQDTKGLMKSSKETKCSLELFRGFLESCIEGICIISQAGAVEYINRAGLDILKYDTIEEVREKSFKEIFLLTDMGLKGFHAKYQNRDPLPEQLYVKSSDGSIHDMLGNITFCEDENDFRVNGIVFKLS</sequence>
<dbReference type="AlphaFoldDB" id="L0R5N5"/>
<reference evidence="4" key="2">
    <citation type="submission" date="2012-12" db="EMBL/GenBank/DDBJ databases">
        <title>Region harboring genes involved in magnetosome formation of Candidatus Desulfamplus magnetosmortis.</title>
        <authorList>
            <person name="Lefevre C.T."/>
            <person name="Bazylinski D.A."/>
        </authorList>
    </citation>
    <scope>NUCLEOTIDE SEQUENCE</scope>
    <source>
        <strain evidence="4">BW-1</strain>
    </source>
</reference>
<dbReference type="InterPro" id="IPR000014">
    <property type="entry name" value="PAS"/>
</dbReference>
<evidence type="ECO:0000256" key="2">
    <source>
        <dbReference type="PROSITE-ProRule" id="PRU00169"/>
    </source>
</evidence>
<evidence type="ECO:0000313" key="5">
    <source>
        <dbReference type="EMBL" id="SLM32888.1"/>
    </source>
</evidence>
<dbReference type="PROSITE" id="PS50110">
    <property type="entry name" value="RESPONSE_REGULATORY"/>
    <property type="match status" value="1"/>
</dbReference>
<dbReference type="Proteomes" id="UP000191931">
    <property type="component" value="Unassembled WGS sequence"/>
</dbReference>
<dbReference type="EMBL" id="FWEV01000325">
    <property type="protein sequence ID" value="SLM32888.1"/>
    <property type="molecule type" value="Genomic_DNA"/>
</dbReference>
<gene>
    <name evidence="4" type="ORF">DEMABW1_80231</name>
    <name evidence="5" type="ORF">MTBBW1_80231</name>
</gene>
<dbReference type="SMART" id="SM00448">
    <property type="entry name" value="REC"/>
    <property type="match status" value="1"/>
</dbReference>
<dbReference type="CDD" id="cd17569">
    <property type="entry name" value="REC_HupR-like"/>
    <property type="match status" value="1"/>
</dbReference>
<evidence type="ECO:0000313" key="4">
    <source>
        <dbReference type="EMBL" id="CCO06837.1"/>
    </source>
</evidence>